<dbReference type="AlphaFoldDB" id="A0A2A7B8W9"/>
<evidence type="ECO:0000313" key="2">
    <source>
        <dbReference type="Proteomes" id="UP000220904"/>
    </source>
</evidence>
<name>A0A2A7B8W9_9FIRM</name>
<dbReference type="EMBL" id="NOUV01000005">
    <property type="protein sequence ID" value="PDX87843.1"/>
    <property type="molecule type" value="Genomic_DNA"/>
</dbReference>
<accession>A0A2A7B8W9</accession>
<dbReference type="RefSeq" id="WP_097791506.1">
    <property type="nucleotide sequence ID" value="NZ_JBLVPD010000016.1"/>
</dbReference>
<dbReference type="Proteomes" id="UP000220904">
    <property type="component" value="Unassembled WGS sequence"/>
</dbReference>
<organism evidence="1 2">
    <name type="scientific">Faecalibacterium prausnitzii</name>
    <dbReference type="NCBI Taxonomy" id="853"/>
    <lineage>
        <taxon>Bacteria</taxon>
        <taxon>Bacillati</taxon>
        <taxon>Bacillota</taxon>
        <taxon>Clostridia</taxon>
        <taxon>Eubacteriales</taxon>
        <taxon>Oscillospiraceae</taxon>
        <taxon>Faecalibacterium</taxon>
    </lineage>
</organism>
<dbReference type="OrthoDB" id="1955425at2"/>
<gene>
    <name evidence="1" type="ORF">CHR60_02130</name>
</gene>
<evidence type="ECO:0000313" key="1">
    <source>
        <dbReference type="EMBL" id="PDX87843.1"/>
    </source>
</evidence>
<reference evidence="1 2" key="1">
    <citation type="journal article" date="2017" name="Front. Microbiol.">
        <title>New Insights into the Diversity of the Genus Faecalibacterium.</title>
        <authorList>
            <person name="Benevides L."/>
            <person name="Burman S."/>
            <person name="Martin R."/>
            <person name="Robert V."/>
            <person name="Thomas M."/>
            <person name="Miquel S."/>
            <person name="Chain F."/>
            <person name="Sokol H."/>
            <person name="Bermudez-Humaran L.G."/>
            <person name="Morrison M."/>
            <person name="Langella P."/>
            <person name="Azevedo V.A."/>
            <person name="Chatel J.M."/>
            <person name="Soares S."/>
        </authorList>
    </citation>
    <scope>NUCLEOTIDE SEQUENCE [LARGE SCALE GENOMIC DNA]</scope>
    <source>
        <strain evidence="1 2">AHMP21</strain>
    </source>
</reference>
<protein>
    <submittedName>
        <fullName evidence="1">Uncharacterized protein</fullName>
    </submittedName>
</protein>
<comment type="caution">
    <text evidence="1">The sequence shown here is derived from an EMBL/GenBank/DDBJ whole genome shotgun (WGS) entry which is preliminary data.</text>
</comment>
<sequence length="68" mass="8149">MPKPWENAEGYHDPTAYHGTKNIIRDEDEQQKRVNTLIFVLKYITRLAGFELLNRIEIKDRKTGREYK</sequence>
<proteinExistence type="predicted"/>